<dbReference type="GeneID" id="58090052"/>
<evidence type="ECO:0000256" key="1">
    <source>
        <dbReference type="SAM" id="MobiDB-lite"/>
    </source>
</evidence>
<dbReference type="Proteomes" id="UP000293637">
    <property type="component" value="Unassembled WGS sequence"/>
</dbReference>
<feature type="transmembrane region" description="Helical" evidence="2">
    <location>
        <begin position="115"/>
        <end position="148"/>
    </location>
</feature>
<dbReference type="RefSeq" id="WP_002493069.1">
    <property type="nucleotide sequence ID" value="NZ_AP021848.1"/>
</dbReference>
<dbReference type="AlphaFoldDB" id="A0A4Q9WDP5"/>
<feature type="transmembrane region" description="Helical" evidence="2">
    <location>
        <begin position="84"/>
        <end position="103"/>
    </location>
</feature>
<dbReference type="NCBIfam" id="NF047418">
    <property type="entry name" value="teichoic_AuxB"/>
    <property type="match status" value="1"/>
</dbReference>
<comment type="caution">
    <text evidence="4">The sequence shown here is derived from an EMBL/GenBank/DDBJ whole genome shotgun (WGS) entry which is preliminary data.</text>
</comment>
<name>A0A4Q9WDP5_STALU</name>
<evidence type="ECO:0000313" key="4">
    <source>
        <dbReference type="EMBL" id="TBW72845.1"/>
    </source>
</evidence>
<evidence type="ECO:0000259" key="3">
    <source>
        <dbReference type="Pfam" id="PF13273"/>
    </source>
</evidence>
<reference evidence="4 5" key="1">
    <citation type="journal article" date="2019" name="Sci. Transl. Med.">
        <title>Quorum sensing between bacterial species on the skin protects against epidermal injury in atopic dermatitis.</title>
        <authorList>
            <person name="Williams M.R."/>
        </authorList>
    </citation>
    <scope>NUCLEOTIDE SEQUENCE [LARGE SCALE GENOMIC DNA]</scope>
    <source>
        <strain evidence="4 5">E7</strain>
    </source>
</reference>
<protein>
    <submittedName>
        <fullName evidence="4">DUF4064 domain-containing protein</fullName>
    </submittedName>
</protein>
<evidence type="ECO:0000256" key="2">
    <source>
        <dbReference type="SAM" id="Phobius"/>
    </source>
</evidence>
<gene>
    <name evidence="4" type="ORF">EQ812_03110</name>
</gene>
<dbReference type="Pfam" id="PF13273">
    <property type="entry name" value="DUF4064"/>
    <property type="match status" value="1"/>
</dbReference>
<keyword evidence="2" id="KW-0812">Transmembrane</keyword>
<dbReference type="EMBL" id="SCHB01000002">
    <property type="protein sequence ID" value="TBW72845.1"/>
    <property type="molecule type" value="Genomic_DNA"/>
</dbReference>
<feature type="region of interest" description="Disordered" evidence="1">
    <location>
        <begin position="274"/>
        <end position="348"/>
    </location>
</feature>
<feature type="compositionally biased region" description="Basic residues" evidence="1">
    <location>
        <begin position="292"/>
        <end position="311"/>
    </location>
</feature>
<dbReference type="InterPro" id="IPR025273">
    <property type="entry name" value="DUF4064"/>
</dbReference>
<organism evidence="4 5">
    <name type="scientific">Staphylococcus lugdunensis</name>
    <dbReference type="NCBI Taxonomy" id="28035"/>
    <lineage>
        <taxon>Bacteria</taxon>
        <taxon>Bacillati</taxon>
        <taxon>Bacillota</taxon>
        <taxon>Bacilli</taxon>
        <taxon>Bacillales</taxon>
        <taxon>Staphylococcaceae</taxon>
        <taxon>Staphylococcus</taxon>
    </lineage>
</organism>
<feature type="transmembrane region" description="Helical" evidence="2">
    <location>
        <begin position="20"/>
        <end position="44"/>
    </location>
</feature>
<feature type="domain" description="DUF4064" evidence="3">
    <location>
        <begin position="14"/>
        <end position="125"/>
    </location>
</feature>
<feature type="compositionally biased region" description="Basic and acidic residues" evidence="1">
    <location>
        <begin position="274"/>
        <end position="291"/>
    </location>
</feature>
<proteinExistence type="predicted"/>
<feature type="compositionally biased region" description="Basic and acidic residues" evidence="1">
    <location>
        <begin position="321"/>
        <end position="348"/>
    </location>
</feature>
<keyword evidence="2" id="KW-1133">Transmembrane helix</keyword>
<evidence type="ECO:0000313" key="5">
    <source>
        <dbReference type="Proteomes" id="UP000293637"/>
    </source>
</evidence>
<keyword evidence="2" id="KW-0472">Membrane</keyword>
<accession>A0A4Q9WDP5</accession>
<sequence length="348" mass="40883">MSGEQYTQIKRPVSRLTEKILGWFSWIFLLLMTIITMFIALVSFSNDTSIQNLEATLNNNDLIQQILGNNGFNTTQFVIWLQNGIWAVIVYFIICLLISFLALISMNIRILSGILFLVASVVTLPLVLLFVTLIIPIFFFIIAIMMFARKNKVEIVPAYGYPGYDDNFDYRYNEPDYQQQPPIYDDYERHQPNDGMAYHMPQESSNPSFNEDDKYDQYPKRAIMSDYQSTDDEDETPQVLSRQAKYHKNKYQDEFSDEGAAPFNEAVVQQEPVLDKKELKAQRKQEKAEIKARKREKRKAYNQRMKEKRKNQPSAVNQRRMNYEERKQIFNHENSAKDQQESHLDDSK</sequence>